<evidence type="ECO:0000259" key="1">
    <source>
        <dbReference type="PROSITE" id="PS50995"/>
    </source>
</evidence>
<evidence type="ECO:0000313" key="2">
    <source>
        <dbReference type="EMBL" id="MCV3270461.1"/>
    </source>
</evidence>
<dbReference type="PANTHER" id="PTHR33164:SF43">
    <property type="entry name" value="HTH-TYPE TRANSCRIPTIONAL REPRESSOR YETL"/>
    <property type="match status" value="1"/>
</dbReference>
<dbReference type="RefSeq" id="WP_263842789.1">
    <property type="nucleotide sequence ID" value="NZ_JALIEB010000002.1"/>
</dbReference>
<comment type="caution">
    <text evidence="2">The sequence shown here is derived from an EMBL/GenBank/DDBJ whole genome shotgun (WGS) entry which is preliminary data.</text>
</comment>
<protein>
    <submittedName>
        <fullName evidence="2">MarR family transcriptional regulator</fullName>
    </submittedName>
</protein>
<keyword evidence="3" id="KW-1185">Reference proteome</keyword>
<evidence type="ECO:0000313" key="3">
    <source>
        <dbReference type="Proteomes" id="UP001208690"/>
    </source>
</evidence>
<dbReference type="EMBL" id="JALIEB010000002">
    <property type="protein sequence ID" value="MCV3270461.1"/>
    <property type="molecule type" value="Genomic_DNA"/>
</dbReference>
<dbReference type="InterPro" id="IPR000835">
    <property type="entry name" value="HTH_MarR-typ"/>
</dbReference>
<dbReference type="Proteomes" id="UP001208690">
    <property type="component" value="Unassembled WGS sequence"/>
</dbReference>
<dbReference type="InterPro" id="IPR039422">
    <property type="entry name" value="MarR/SlyA-like"/>
</dbReference>
<dbReference type="SMART" id="SM00347">
    <property type="entry name" value="HTH_MARR"/>
    <property type="match status" value="1"/>
</dbReference>
<dbReference type="Gene3D" id="1.10.10.10">
    <property type="entry name" value="Winged helix-like DNA-binding domain superfamily/Winged helix DNA-binding domain"/>
    <property type="match status" value="1"/>
</dbReference>
<dbReference type="Pfam" id="PF12802">
    <property type="entry name" value="MarR_2"/>
    <property type="match status" value="1"/>
</dbReference>
<dbReference type="PROSITE" id="PS50995">
    <property type="entry name" value="HTH_MARR_2"/>
    <property type="match status" value="1"/>
</dbReference>
<accession>A0ABT3BA61</accession>
<proteinExistence type="predicted"/>
<name>A0ABT3BA61_9RHOB</name>
<feature type="domain" description="HTH marR-type" evidence="1">
    <location>
        <begin position="1"/>
        <end position="141"/>
    </location>
</feature>
<reference evidence="2 3" key="1">
    <citation type="submission" date="2022-04" db="EMBL/GenBank/DDBJ databases">
        <title>Roseobacter sp. WL0113 is a bacterium isolated from neritic sediment.</title>
        <authorList>
            <person name="Wang L."/>
            <person name="He W."/>
            <person name="Zhang D.-F."/>
        </authorList>
    </citation>
    <scope>NUCLEOTIDE SEQUENCE [LARGE SCALE GENOMIC DNA]</scope>
    <source>
        <strain evidence="2 3">WL0113</strain>
    </source>
</reference>
<dbReference type="InterPro" id="IPR036390">
    <property type="entry name" value="WH_DNA-bd_sf"/>
</dbReference>
<organism evidence="2 3">
    <name type="scientific">Roseobacter sinensis</name>
    <dbReference type="NCBI Taxonomy" id="2931391"/>
    <lineage>
        <taxon>Bacteria</taxon>
        <taxon>Pseudomonadati</taxon>
        <taxon>Pseudomonadota</taxon>
        <taxon>Alphaproteobacteria</taxon>
        <taxon>Rhodobacterales</taxon>
        <taxon>Roseobacteraceae</taxon>
        <taxon>Roseobacter</taxon>
    </lineage>
</organism>
<dbReference type="InterPro" id="IPR036388">
    <property type="entry name" value="WH-like_DNA-bd_sf"/>
</dbReference>
<sequence length="164" mass="18383">MPKPAPATYFEVFNEIAIIEQLSRTLLEARLPDGLIAPHFTVLNHLIRLGDGRALIDMARAFQVPKTSMTHTIKVLVAHELVEVRPNPEDGRSKLVWLTDKGRAVRHQAIADLAPDFERLARGFDTARLLEALPVLRDLRIYLDEDRNSAEWPQSGTSNAASAR</sequence>
<gene>
    <name evidence="2" type="ORF">MUB52_03400</name>
</gene>
<dbReference type="PANTHER" id="PTHR33164">
    <property type="entry name" value="TRANSCRIPTIONAL REGULATOR, MARR FAMILY"/>
    <property type="match status" value="1"/>
</dbReference>
<dbReference type="SUPFAM" id="SSF46785">
    <property type="entry name" value="Winged helix' DNA-binding domain"/>
    <property type="match status" value="1"/>
</dbReference>